<dbReference type="PROSITE" id="PS01282">
    <property type="entry name" value="BIR_REPEAT_1"/>
    <property type="match status" value="1"/>
</dbReference>
<dbReference type="GO" id="GO:0031398">
    <property type="term" value="P:positive regulation of protein ubiquitination"/>
    <property type="evidence" value="ECO:0007669"/>
    <property type="project" value="TreeGrafter"/>
</dbReference>
<dbReference type="GO" id="GO:0008270">
    <property type="term" value="F:zinc ion binding"/>
    <property type="evidence" value="ECO:0007669"/>
    <property type="project" value="UniProtKB-KW"/>
</dbReference>
<evidence type="ECO:0000256" key="1">
    <source>
        <dbReference type="ARBA" id="ARBA00006672"/>
    </source>
</evidence>
<dbReference type="AlphaFoldDB" id="A0AAN9A6W7"/>
<dbReference type="PROSITE" id="PS50089">
    <property type="entry name" value="ZF_RING_2"/>
    <property type="match status" value="1"/>
</dbReference>
<comment type="similarity">
    <text evidence="1">Belongs to the IAP family.</text>
</comment>
<dbReference type="PANTHER" id="PTHR10044">
    <property type="entry name" value="INHIBITOR OF APOPTOSIS"/>
    <property type="match status" value="1"/>
</dbReference>
<dbReference type="InterPro" id="IPR050784">
    <property type="entry name" value="IAP"/>
</dbReference>
<evidence type="ECO:0000313" key="8">
    <source>
        <dbReference type="Proteomes" id="UP001381693"/>
    </source>
</evidence>
<keyword evidence="5" id="KW-0175">Coiled coil</keyword>
<evidence type="ECO:0000256" key="5">
    <source>
        <dbReference type="SAM" id="Coils"/>
    </source>
</evidence>
<dbReference type="SMART" id="SM00238">
    <property type="entry name" value="BIR"/>
    <property type="match status" value="2"/>
</dbReference>
<comment type="caution">
    <text evidence="7">The sequence shown here is derived from an EMBL/GenBank/DDBJ whole genome shotgun (WGS) entry which is preliminary data.</text>
</comment>
<evidence type="ECO:0000256" key="4">
    <source>
        <dbReference type="PROSITE-ProRule" id="PRU00175"/>
    </source>
</evidence>
<dbReference type="GO" id="GO:0051726">
    <property type="term" value="P:regulation of cell cycle"/>
    <property type="evidence" value="ECO:0007669"/>
    <property type="project" value="TreeGrafter"/>
</dbReference>
<dbReference type="SUPFAM" id="SSF57924">
    <property type="entry name" value="Inhibitor of apoptosis (IAP) repeat"/>
    <property type="match status" value="2"/>
</dbReference>
<dbReference type="Pfam" id="PF00653">
    <property type="entry name" value="BIR"/>
    <property type="match status" value="2"/>
</dbReference>
<evidence type="ECO:0000313" key="7">
    <source>
        <dbReference type="EMBL" id="KAK7072052.1"/>
    </source>
</evidence>
<organism evidence="7 8">
    <name type="scientific">Halocaridina rubra</name>
    <name type="common">Hawaiian red shrimp</name>
    <dbReference type="NCBI Taxonomy" id="373956"/>
    <lineage>
        <taxon>Eukaryota</taxon>
        <taxon>Metazoa</taxon>
        <taxon>Ecdysozoa</taxon>
        <taxon>Arthropoda</taxon>
        <taxon>Crustacea</taxon>
        <taxon>Multicrustacea</taxon>
        <taxon>Malacostraca</taxon>
        <taxon>Eumalacostraca</taxon>
        <taxon>Eucarida</taxon>
        <taxon>Decapoda</taxon>
        <taxon>Pleocyemata</taxon>
        <taxon>Caridea</taxon>
        <taxon>Atyoidea</taxon>
        <taxon>Atyidae</taxon>
        <taxon>Halocaridina</taxon>
    </lineage>
</organism>
<dbReference type="InterPro" id="IPR001841">
    <property type="entry name" value="Znf_RING"/>
</dbReference>
<sequence length="434" mass="50007">MVDVMSWPKAQTQQPRLLEVRRERRFHHPSDLMLESVRRLTFSNWTVSYVDPDQLAKSGFFHRRTVDHVECVFCKGIVGYWDRGDQPDLEHRKHFPNCPFITGVVTGNIPITNQEDDIGRVYRLLDEYHTFRITSTRPVIKNANSQYDASPTEAGQLAFPQYNTPSARRQTYKNWPNGLNIQPDSLVEAGFFSVGIADWVQCFHCGGGLFGWREGDNPIADHFRYYPFCPYIRQHQTEDTHPQTWGDNVPPPSIIRPPTLSDSEAELLLAHPIARRLVHMGLSEESVKQALKDRLQTRGVLCTSMPEALEIVFDYDERERKRGMQHDYIAMNNNDTSKEKDCNSTLTETEQQHTQGTEDVDAKYHNLQREIDDLKRSVEQEEKRIRCRLCKTKKVEVVLQPCSHLHLCSACARPLDRCPTCGTFVRGTLIPILG</sequence>
<dbReference type="GO" id="GO:0043027">
    <property type="term" value="F:cysteine-type endopeptidase inhibitor activity involved in apoptotic process"/>
    <property type="evidence" value="ECO:0007669"/>
    <property type="project" value="TreeGrafter"/>
</dbReference>
<dbReference type="Proteomes" id="UP001381693">
    <property type="component" value="Unassembled WGS sequence"/>
</dbReference>
<accession>A0AAN9A6W7</accession>
<name>A0AAN9A6W7_HALRR</name>
<keyword evidence="2 4" id="KW-0863">Zinc-finger</keyword>
<dbReference type="CDD" id="cd00022">
    <property type="entry name" value="BIR"/>
    <property type="match status" value="2"/>
</dbReference>
<feature type="coiled-coil region" evidence="5">
    <location>
        <begin position="357"/>
        <end position="384"/>
    </location>
</feature>
<dbReference type="PANTHER" id="PTHR10044:SF139">
    <property type="entry name" value="DEATH-ASSOCIATED INHIBITOR OF APOPTOSIS 2"/>
    <property type="match status" value="1"/>
</dbReference>
<gene>
    <name evidence="7" type="ORF">SK128_002759</name>
</gene>
<evidence type="ECO:0000256" key="2">
    <source>
        <dbReference type="ARBA" id="ARBA00022771"/>
    </source>
</evidence>
<dbReference type="GO" id="GO:0005737">
    <property type="term" value="C:cytoplasm"/>
    <property type="evidence" value="ECO:0007669"/>
    <property type="project" value="TreeGrafter"/>
</dbReference>
<dbReference type="Pfam" id="PF13920">
    <property type="entry name" value="zf-C3HC4_3"/>
    <property type="match status" value="1"/>
</dbReference>
<dbReference type="EMBL" id="JAXCGZ010013716">
    <property type="protein sequence ID" value="KAK7072052.1"/>
    <property type="molecule type" value="Genomic_DNA"/>
</dbReference>
<keyword evidence="2 4" id="KW-0479">Metal-binding</keyword>
<feature type="domain" description="RING-type" evidence="6">
    <location>
        <begin position="387"/>
        <end position="421"/>
    </location>
</feature>
<dbReference type="Gene3D" id="3.30.40.10">
    <property type="entry name" value="Zinc/RING finger domain, C3HC4 (zinc finger)"/>
    <property type="match status" value="1"/>
</dbReference>
<protein>
    <recommendedName>
        <fullName evidence="6">RING-type domain-containing protein</fullName>
    </recommendedName>
</protein>
<keyword evidence="8" id="KW-1185">Reference proteome</keyword>
<dbReference type="InterPro" id="IPR013083">
    <property type="entry name" value="Znf_RING/FYVE/PHD"/>
</dbReference>
<dbReference type="GO" id="GO:0061630">
    <property type="term" value="F:ubiquitin protein ligase activity"/>
    <property type="evidence" value="ECO:0007669"/>
    <property type="project" value="TreeGrafter"/>
</dbReference>
<evidence type="ECO:0000256" key="3">
    <source>
        <dbReference type="ARBA" id="ARBA00022833"/>
    </source>
</evidence>
<dbReference type="GO" id="GO:0043066">
    <property type="term" value="P:negative regulation of apoptotic process"/>
    <property type="evidence" value="ECO:0007669"/>
    <property type="project" value="TreeGrafter"/>
</dbReference>
<dbReference type="PROSITE" id="PS50143">
    <property type="entry name" value="BIR_REPEAT_2"/>
    <property type="match status" value="2"/>
</dbReference>
<dbReference type="InterPro" id="IPR001370">
    <property type="entry name" value="BIR_rpt"/>
</dbReference>
<dbReference type="Gene3D" id="1.10.1170.10">
    <property type="entry name" value="Inhibitor Of Apoptosis Protein (2mihbC-IAP-1), Chain A"/>
    <property type="match status" value="2"/>
</dbReference>
<keyword evidence="3" id="KW-0862">Zinc</keyword>
<proteinExistence type="inferred from homology"/>
<evidence type="ECO:0000259" key="6">
    <source>
        <dbReference type="PROSITE" id="PS50089"/>
    </source>
</evidence>
<dbReference type="GO" id="GO:0005634">
    <property type="term" value="C:nucleus"/>
    <property type="evidence" value="ECO:0007669"/>
    <property type="project" value="TreeGrafter"/>
</dbReference>
<reference evidence="7 8" key="1">
    <citation type="submission" date="2023-11" db="EMBL/GenBank/DDBJ databases">
        <title>Halocaridina rubra genome assembly.</title>
        <authorList>
            <person name="Smith C."/>
        </authorList>
    </citation>
    <scope>NUCLEOTIDE SEQUENCE [LARGE SCALE GENOMIC DNA]</scope>
    <source>
        <strain evidence="7">EP-1</strain>
        <tissue evidence="7">Whole</tissue>
    </source>
</reference>